<name>K6Y3H1_9ALTE</name>
<dbReference type="Pfam" id="PF05359">
    <property type="entry name" value="DUF748"/>
    <property type="match status" value="1"/>
</dbReference>
<accession>K6Y3H1</accession>
<dbReference type="InterPro" id="IPR052894">
    <property type="entry name" value="AsmA-related"/>
</dbReference>
<dbReference type="OrthoDB" id="9757969at2"/>
<feature type="transmembrane region" description="Helical" evidence="1">
    <location>
        <begin position="25"/>
        <end position="46"/>
    </location>
</feature>
<dbReference type="GO" id="GO:0090313">
    <property type="term" value="P:regulation of protein targeting to membrane"/>
    <property type="evidence" value="ECO:0007669"/>
    <property type="project" value="TreeGrafter"/>
</dbReference>
<organism evidence="2 3">
    <name type="scientific">Brumicola pallidula DSM 14239 = ACAM 615</name>
    <dbReference type="NCBI Taxonomy" id="1121922"/>
    <lineage>
        <taxon>Bacteria</taxon>
        <taxon>Pseudomonadati</taxon>
        <taxon>Pseudomonadota</taxon>
        <taxon>Gammaproteobacteria</taxon>
        <taxon>Alteromonadales</taxon>
        <taxon>Alteromonadaceae</taxon>
        <taxon>Brumicola</taxon>
    </lineage>
</organism>
<proteinExistence type="predicted"/>
<dbReference type="GO" id="GO:0005886">
    <property type="term" value="C:plasma membrane"/>
    <property type="evidence" value="ECO:0007669"/>
    <property type="project" value="TreeGrafter"/>
</dbReference>
<dbReference type="InterPro" id="IPR008023">
    <property type="entry name" value="DUF748"/>
</dbReference>
<dbReference type="AlphaFoldDB" id="K6Y3H1"/>
<dbReference type="PANTHER" id="PTHR30441">
    <property type="entry name" value="DUF748 DOMAIN-CONTAINING PROTEIN"/>
    <property type="match status" value="1"/>
</dbReference>
<evidence type="ECO:0000256" key="1">
    <source>
        <dbReference type="SAM" id="Phobius"/>
    </source>
</evidence>
<reference evidence="3" key="1">
    <citation type="journal article" date="2014" name="Environ. Microbiol.">
        <title>Comparative genomics of the marine bacterial genus Glaciecola reveals the high degree of genomic diversity and genomic characteristic for cold adaptation.</title>
        <authorList>
            <person name="Qin Q.L."/>
            <person name="Xie B.B."/>
            <person name="Yu Y."/>
            <person name="Shu Y.L."/>
            <person name="Rong J.C."/>
            <person name="Zhang Y.J."/>
            <person name="Zhao D.L."/>
            <person name="Chen X.L."/>
            <person name="Zhang X.Y."/>
            <person name="Chen B."/>
            <person name="Zhou B.C."/>
            <person name="Zhang Y.Z."/>
        </authorList>
    </citation>
    <scope>NUCLEOTIDE SEQUENCE [LARGE SCALE GENOMIC DNA]</scope>
    <source>
        <strain evidence="3">ACAM 615</strain>
    </source>
</reference>
<evidence type="ECO:0000313" key="3">
    <source>
        <dbReference type="Proteomes" id="UP000006251"/>
    </source>
</evidence>
<dbReference type="EMBL" id="BAEQ01000009">
    <property type="protein sequence ID" value="GAC27329.1"/>
    <property type="molecule type" value="Genomic_DNA"/>
</dbReference>
<protein>
    <submittedName>
        <fullName evidence="2">Outer membrane protein</fullName>
    </submittedName>
</protein>
<gene>
    <name evidence="2" type="ORF">GPAL_0449</name>
</gene>
<sequence>MQRSLLRWFGGYLRINWISPRRIRFWLLMLVTIYTLLGFFGVPWIVQYIAVNTAQDDFGRELRIESVQANPFTLTLRIDGVALDDIDKRLLLGCNRLLIDLAWSSIINRVWTVEIIKIDKPIIQEERFASGETRFSRLFTLPLKKESAKDGPLPPLALRINELRLDGGVLRFADNLRNATAADTVKPKHVSLALEDVGLSVKDFTLHKSARFTLRLEGQLAQGGMLSFDGTVQLLPTHALEGSAIVDELALIQAGPYLQQFADVRLGSGTLTLSGQIHADEQQPLTFKGPVDIDMLSISEGSSDDVLIGWQTLHTEQLHLRLKERQIETDTIAVKGLSGRVVIREDRTTNFGQILSKPSAAADNNAARQRVDEKPSPFTFTIESVQLNDGALRFSDYSLPLPFSTNIHKLNGEISTLSSTSTEPARVKLEGQVAEFGSAYVEGAVHAWHPTRQTNVNLRFRNLQVPKYSPYTVDFAGRKIAGGTMDLDLDYTVKDKQLDGKNKLVLQDLKLGKKMASSDAMDLPLDLAIALLQDSDGVIALSLPVTGDVNDPKFDFNKIIQQALGSAITSVITAPFSFLASLVGADSADLSQVEFLEGSADLLPPQRERIAKLRKALNQRPALVIELAGPFNRTFDSPALRRKKAIDVLRHSLAEMGREVIEPSLTNESNQDILEELLNVYYPEVNLELVQARFTEKQNMSSDATKLDALAYRSHLAKRIIAAQLITNADLKAIANARASAAGDALITPNEDDRIAGNRVRIVAPKELDLVGGERIAMEAAITVD</sequence>
<evidence type="ECO:0000313" key="2">
    <source>
        <dbReference type="EMBL" id="GAC27329.1"/>
    </source>
</evidence>
<keyword evidence="1" id="KW-0472">Membrane</keyword>
<comment type="caution">
    <text evidence="2">The sequence shown here is derived from an EMBL/GenBank/DDBJ whole genome shotgun (WGS) entry which is preliminary data.</text>
</comment>
<keyword evidence="3" id="KW-1185">Reference proteome</keyword>
<keyword evidence="1" id="KW-1133">Transmembrane helix</keyword>
<keyword evidence="1" id="KW-0812">Transmembrane</keyword>
<dbReference type="RefSeq" id="WP_006008788.1">
    <property type="nucleotide sequence ID" value="NZ_AUAV01000016.1"/>
</dbReference>
<dbReference type="PANTHER" id="PTHR30441:SF8">
    <property type="entry name" value="DUF748 DOMAIN-CONTAINING PROTEIN"/>
    <property type="match status" value="1"/>
</dbReference>
<dbReference type="Proteomes" id="UP000006251">
    <property type="component" value="Unassembled WGS sequence"/>
</dbReference>